<name>A0A8J4YL00_CHIOP</name>
<dbReference type="GO" id="GO:0008270">
    <property type="term" value="F:zinc ion binding"/>
    <property type="evidence" value="ECO:0007669"/>
    <property type="project" value="UniProtKB-KW"/>
</dbReference>
<organism evidence="4 5">
    <name type="scientific">Chionoecetes opilio</name>
    <name type="common">Atlantic snow crab</name>
    <name type="synonym">Cancer opilio</name>
    <dbReference type="NCBI Taxonomy" id="41210"/>
    <lineage>
        <taxon>Eukaryota</taxon>
        <taxon>Metazoa</taxon>
        <taxon>Ecdysozoa</taxon>
        <taxon>Arthropoda</taxon>
        <taxon>Crustacea</taxon>
        <taxon>Multicrustacea</taxon>
        <taxon>Malacostraca</taxon>
        <taxon>Eumalacostraca</taxon>
        <taxon>Eucarida</taxon>
        <taxon>Decapoda</taxon>
        <taxon>Pleocyemata</taxon>
        <taxon>Brachyura</taxon>
        <taxon>Eubrachyura</taxon>
        <taxon>Majoidea</taxon>
        <taxon>Majidae</taxon>
        <taxon>Chionoecetes</taxon>
    </lineage>
</organism>
<sequence>MKLKSLSCRKSQLKEKTEPPAAVYQLSGLSLTDQNKAARPASTPHHGNTLPSASQPHLCLPEEDRAAAATVIASQDITRAHGIHPGILAALNNTKKEKKQAAVSEFIMNPLTTEFKKLGFKTVVIEQKVDYIHLRVNVMDEEDAERWRNAYCKQNKVTLKFEKSHTRRELLVKTYICLHGAQRRLGRKKKEFTGCKFEIELCIKQVKNANKRDKYRAKYPCIIVIKGTHNHPLESAIGLGQPRVLPETREFIKYFEMGMTTAQAHRHHVMKMDLCDDLHGQANNAVNPSPKNIEHMRKVWLSNEEGRLNRPSMYDAMKKYSTDNPEVTLEIECDSHRYCVALVTPFMRRAHKQLKEAGEVVFVDTTSSVKGLNTAVIPFLCAGPAGAVPLAVLFTSSQDEVTLTKGFGMVKKVLGGNAFNGRGEPQSFMTDSCDATREALAATWPTAQRFHCICHILQQVWRWLSDSKHGIEKHNHHKLIAAVKTLVYAKSKEEFSEVWENIQANPPAKTFPDFTRYLASLVQRKEEWAIAYRAGQRGHHTNNFCEATMCVIKDIVLNKCKSFKLTSLVVYMVEIFDCYMRRRLVDVALRRRRIKPLSVGNLPIGTVTSLGHGKFSVRSQYEPEHVYTVDLTIGICSCIKGENSDICIHQTACADLSMTVEPQAFVSTRESQFWLAVLAVGHEKASDERFLKNLTDVKIEVIESGAQTSPNGTDMEVDSDAADVVMPAEFIDVMSEDFIDVKTEDFIDIEEDALAFRESSGFIATINEAVKVLGDTIRRLGNKDTDAYLMEFMEVLKSIKSTEELNNFLTSFVQAIEDEVGSESIPC</sequence>
<dbReference type="OrthoDB" id="6436300at2759"/>
<dbReference type="PROSITE" id="PS50966">
    <property type="entry name" value="ZF_SWIM"/>
    <property type="match status" value="1"/>
</dbReference>
<evidence type="ECO:0000313" key="4">
    <source>
        <dbReference type="EMBL" id="KAG0724859.1"/>
    </source>
</evidence>
<feature type="compositionally biased region" description="Polar residues" evidence="2">
    <location>
        <begin position="45"/>
        <end position="55"/>
    </location>
</feature>
<feature type="region of interest" description="Disordered" evidence="2">
    <location>
        <begin position="34"/>
        <end position="57"/>
    </location>
</feature>
<evidence type="ECO:0000259" key="3">
    <source>
        <dbReference type="PROSITE" id="PS50966"/>
    </source>
</evidence>
<protein>
    <recommendedName>
        <fullName evidence="3">SWIM-type domain-containing protein</fullName>
    </recommendedName>
</protein>
<proteinExistence type="predicted"/>
<feature type="domain" description="SWIM-type" evidence="3">
    <location>
        <begin position="627"/>
        <end position="658"/>
    </location>
</feature>
<dbReference type="PANTHER" id="PTHR35385:SF2">
    <property type="entry name" value="PROTEIN B, PUTATIVE-RELATED"/>
    <property type="match status" value="1"/>
</dbReference>
<comment type="caution">
    <text evidence="4">The sequence shown here is derived from an EMBL/GenBank/DDBJ whole genome shotgun (WGS) entry which is preliminary data.</text>
</comment>
<keyword evidence="1" id="KW-0862">Zinc</keyword>
<evidence type="ECO:0000256" key="2">
    <source>
        <dbReference type="SAM" id="MobiDB-lite"/>
    </source>
</evidence>
<reference evidence="4" key="1">
    <citation type="submission" date="2020-07" db="EMBL/GenBank/DDBJ databases">
        <title>The High-quality genome of the commercially important snow crab, Chionoecetes opilio.</title>
        <authorList>
            <person name="Jeong J.-H."/>
            <person name="Ryu S."/>
        </authorList>
    </citation>
    <scope>NUCLEOTIDE SEQUENCE</scope>
    <source>
        <strain evidence="4">MADBK_172401_WGS</strain>
        <tissue evidence="4">Digestive gland</tissue>
    </source>
</reference>
<dbReference type="EMBL" id="JACEEZ010006337">
    <property type="protein sequence ID" value="KAG0724859.1"/>
    <property type="molecule type" value="Genomic_DNA"/>
</dbReference>
<evidence type="ECO:0000256" key="1">
    <source>
        <dbReference type="PROSITE-ProRule" id="PRU00325"/>
    </source>
</evidence>
<dbReference type="InterPro" id="IPR007527">
    <property type="entry name" value="Znf_SWIM"/>
</dbReference>
<keyword evidence="5" id="KW-1185">Reference proteome</keyword>
<keyword evidence="1" id="KW-0479">Metal-binding</keyword>
<dbReference type="AlphaFoldDB" id="A0A8J4YL00"/>
<keyword evidence="1" id="KW-0863">Zinc-finger</keyword>
<dbReference type="PANTHER" id="PTHR35385">
    <property type="entry name" value="PROTEIN B, PUTATIVE-RELATED-RELATED"/>
    <property type="match status" value="1"/>
</dbReference>
<dbReference type="Proteomes" id="UP000770661">
    <property type="component" value="Unassembled WGS sequence"/>
</dbReference>
<evidence type="ECO:0000313" key="5">
    <source>
        <dbReference type="Proteomes" id="UP000770661"/>
    </source>
</evidence>
<gene>
    <name evidence="4" type="ORF">GWK47_004911</name>
</gene>
<accession>A0A8J4YL00</accession>